<protein>
    <submittedName>
        <fullName evidence="1">Uncharacterized protein</fullName>
    </submittedName>
</protein>
<gene>
    <name evidence="1" type="ORF">EAH89_29565</name>
</gene>
<name>A0A502ENI3_9PROT</name>
<reference evidence="1 2" key="1">
    <citation type="journal article" date="2019" name="Environ. Microbiol.">
        <title>Species interactions and distinct microbial communities in high Arctic permafrost affected cryosols are associated with the CH4 and CO2 gas fluxes.</title>
        <authorList>
            <person name="Altshuler I."/>
            <person name="Hamel J."/>
            <person name="Turney S."/>
            <person name="Magnuson E."/>
            <person name="Levesque R."/>
            <person name="Greer C."/>
            <person name="Whyte L.G."/>
        </authorList>
    </citation>
    <scope>NUCLEOTIDE SEQUENCE [LARGE SCALE GENOMIC DNA]</scope>
    <source>
        <strain evidence="1 2">S9.3B</strain>
    </source>
</reference>
<proteinExistence type="predicted"/>
<dbReference type="Proteomes" id="UP000317078">
    <property type="component" value="Unassembled WGS sequence"/>
</dbReference>
<comment type="caution">
    <text evidence="1">The sequence shown here is derived from an EMBL/GenBank/DDBJ whole genome shotgun (WGS) entry which is preliminary data.</text>
</comment>
<dbReference type="AlphaFoldDB" id="A0A502ENI3"/>
<evidence type="ECO:0000313" key="1">
    <source>
        <dbReference type="EMBL" id="TPG38056.1"/>
    </source>
</evidence>
<accession>A0A502ENI3</accession>
<sequence>MRVGRPAFAPTEKDRSTVKAMAGFGIPEVEIAKILSIDPKTLRKYFPHELDVGHVEANAKVAANLFRRATGDGREAVIAAIFWLKCRAGWREQDKRDAQEEREARKLGRHEQALLNMQLTSSEVEWADDLR</sequence>
<keyword evidence="2" id="KW-1185">Reference proteome</keyword>
<dbReference type="EMBL" id="RCZP01000079">
    <property type="protein sequence ID" value="TPG38056.1"/>
    <property type="molecule type" value="Genomic_DNA"/>
</dbReference>
<organism evidence="1 2">
    <name type="scientific">Muricoccus nepalensis</name>
    <dbReference type="NCBI Taxonomy" id="1854500"/>
    <lineage>
        <taxon>Bacteria</taxon>
        <taxon>Pseudomonadati</taxon>
        <taxon>Pseudomonadota</taxon>
        <taxon>Alphaproteobacteria</taxon>
        <taxon>Acetobacterales</taxon>
        <taxon>Roseomonadaceae</taxon>
        <taxon>Muricoccus</taxon>
    </lineage>
</organism>
<evidence type="ECO:0000313" key="2">
    <source>
        <dbReference type="Proteomes" id="UP000317078"/>
    </source>
</evidence>